<dbReference type="HOGENOM" id="CLU_155822_0_0_7"/>
<sequence length="93" mass="10513">MDRELIKKVLGLIIKNFREEQGLSRYIVAKESGLDSSWLRRLEDGKSGIRTETLILIARGLKLPAATIITKIEQALENPDAWLANYRTTSDSI</sequence>
<dbReference type="OrthoDB" id="9968419at2"/>
<dbReference type="CDD" id="cd00093">
    <property type="entry name" value="HTH_XRE"/>
    <property type="match status" value="1"/>
</dbReference>
<dbReference type="EMBL" id="AM180255">
    <property type="protein sequence ID" value="CAJ53983.1"/>
    <property type="molecule type" value="Genomic_DNA"/>
</dbReference>
<accession>Q1MNV0</accession>
<keyword evidence="2" id="KW-0614">Plasmid</keyword>
<dbReference type="KEGG" id="lip:LIC031"/>
<proteinExistence type="predicted"/>
<protein>
    <submittedName>
        <fullName evidence="2">NA</fullName>
    </submittedName>
</protein>
<dbReference type="InterPro" id="IPR010982">
    <property type="entry name" value="Lambda_DNA-bd_dom_sf"/>
</dbReference>
<dbReference type="GO" id="GO:0003677">
    <property type="term" value="F:DNA binding"/>
    <property type="evidence" value="ECO:0007669"/>
    <property type="project" value="InterPro"/>
</dbReference>
<geneLocation type="plasmid" evidence="3">
    <name>pLaw3</name>
</geneLocation>
<dbReference type="AlphaFoldDB" id="Q1MNV0"/>
<dbReference type="RefSeq" id="WP_011527350.1">
    <property type="nucleotide sequence ID" value="NC_008014.1"/>
</dbReference>
<dbReference type="Proteomes" id="UP000002430">
    <property type="component" value="Plasmid 3"/>
</dbReference>
<dbReference type="Pfam" id="PF13560">
    <property type="entry name" value="HTH_31"/>
    <property type="match status" value="1"/>
</dbReference>
<keyword evidence="3" id="KW-1185">Reference proteome</keyword>
<reference evidence="2 3" key="1">
    <citation type="submission" date="2005-11" db="EMBL/GenBank/DDBJ databases">
        <title>The complete genome sequence of Lawsonia intracellularis: the causative agent of proliferative enteropathy.</title>
        <authorList>
            <person name="Kaur K."/>
            <person name="Zhang Q."/>
            <person name="Beckler D."/>
            <person name="Munir S."/>
            <person name="Li L."/>
            <person name="Kinsley K."/>
            <person name="Herron L."/>
            <person name="Peterson A."/>
            <person name="May B."/>
            <person name="Singh S."/>
            <person name="Gebhart C."/>
            <person name="Kapur V."/>
        </authorList>
    </citation>
    <scope>NUCLEOTIDE SEQUENCE [LARGE SCALE GENOMIC DNA]</scope>
    <source>
        <strain evidence="2 3">PHE/MN1-00</strain>
        <plasmid evidence="3">pLaw3</plasmid>
    </source>
</reference>
<dbReference type="Gene3D" id="1.10.260.40">
    <property type="entry name" value="lambda repressor-like DNA-binding domains"/>
    <property type="match status" value="1"/>
</dbReference>
<dbReference type="InterPro" id="IPR001387">
    <property type="entry name" value="Cro/C1-type_HTH"/>
</dbReference>
<feature type="domain" description="HTH cro/C1-type" evidence="1">
    <location>
        <begin position="14"/>
        <end position="68"/>
    </location>
</feature>
<gene>
    <name evidence="2" type="ordered locus">LIC031</name>
</gene>
<evidence type="ECO:0000313" key="3">
    <source>
        <dbReference type="Proteomes" id="UP000002430"/>
    </source>
</evidence>
<dbReference type="PROSITE" id="PS50943">
    <property type="entry name" value="HTH_CROC1"/>
    <property type="match status" value="1"/>
</dbReference>
<dbReference type="SUPFAM" id="SSF47413">
    <property type="entry name" value="lambda repressor-like DNA-binding domains"/>
    <property type="match status" value="1"/>
</dbReference>
<dbReference type="SMART" id="SM00530">
    <property type="entry name" value="HTH_XRE"/>
    <property type="match status" value="1"/>
</dbReference>
<name>Q1MNV0_LAWIP</name>
<evidence type="ECO:0000259" key="1">
    <source>
        <dbReference type="PROSITE" id="PS50943"/>
    </source>
</evidence>
<evidence type="ECO:0000313" key="2">
    <source>
        <dbReference type="EMBL" id="CAJ53983.1"/>
    </source>
</evidence>
<organism evidence="2 3">
    <name type="scientific">Lawsonia intracellularis (strain PHE/MN1-00)</name>
    <dbReference type="NCBI Taxonomy" id="363253"/>
    <lineage>
        <taxon>Bacteria</taxon>
        <taxon>Pseudomonadati</taxon>
        <taxon>Thermodesulfobacteriota</taxon>
        <taxon>Desulfovibrionia</taxon>
        <taxon>Desulfovibrionales</taxon>
        <taxon>Desulfovibrionaceae</taxon>
        <taxon>Lawsonia</taxon>
    </lineage>
</organism>